<dbReference type="InterPro" id="IPR029056">
    <property type="entry name" value="Ribokinase-like"/>
</dbReference>
<dbReference type="STRING" id="1121927.GOHSU_37_00110"/>
<evidence type="ECO:0000256" key="6">
    <source>
        <dbReference type="PIRNR" id="PIRNR000535"/>
    </source>
</evidence>
<dbReference type="RefSeq" id="WP_005942210.1">
    <property type="nucleotide sequence ID" value="NZ_ATVK01000019.1"/>
</dbReference>
<keyword evidence="3" id="KW-0547">Nucleotide-binding</keyword>
<reference evidence="8 9" key="1">
    <citation type="submission" date="2012-12" db="EMBL/GenBank/DDBJ databases">
        <title>Whole genome shotgun sequence of Gordonia hirsuta NBRC 16056.</title>
        <authorList>
            <person name="Isaki-Nakamura S."/>
            <person name="Hosoyama A."/>
            <person name="Tsuchikane K."/>
            <person name="Katsumata H."/>
            <person name="Baba S."/>
            <person name="Yamazaki S."/>
            <person name="Fujita N."/>
        </authorList>
    </citation>
    <scope>NUCLEOTIDE SEQUENCE [LARGE SCALE GENOMIC DNA]</scope>
    <source>
        <strain evidence="8 9">NBRC 16056</strain>
    </source>
</reference>
<dbReference type="PIRSF" id="PIRSF000535">
    <property type="entry name" value="1PFK/6PFK/LacC"/>
    <property type="match status" value="1"/>
</dbReference>
<organism evidence="8 9">
    <name type="scientific">Gordonia hirsuta DSM 44140 = NBRC 16056</name>
    <dbReference type="NCBI Taxonomy" id="1121927"/>
    <lineage>
        <taxon>Bacteria</taxon>
        <taxon>Bacillati</taxon>
        <taxon>Actinomycetota</taxon>
        <taxon>Actinomycetes</taxon>
        <taxon>Mycobacteriales</taxon>
        <taxon>Gordoniaceae</taxon>
        <taxon>Gordonia</taxon>
    </lineage>
</organism>
<sequence>MIVTVTANPSVDRTVELPGPLTRGEVLRARSVRSQPGGKGINVARAIAEAGLPTLALLPAAPGDRLLKQLDSAGLPYRSVVIDDDVRVNLTLAEPDGTTTKINEAGAELSPTALAHLTDLIVDCSAGASWVVLSGSLPPGVPADWYVGVTVRLHAAGLKVAVDTSGSPLLAIPGVRPDLLKPNAFELAELTGGDGAMLEAAADAGDLAPAATAAASLAERTGGTVLTTLGGAGALLTVGADTWFATPPPVRVRSTVGAGDASLAGYLIAQQRGSAPAKCLRTAVAYGSAAAALPGTTPPTPKQLDLAGVAVRQLS</sequence>
<dbReference type="PROSITE" id="PS00584">
    <property type="entry name" value="PFKB_KINASES_2"/>
    <property type="match status" value="1"/>
</dbReference>
<dbReference type="InterPro" id="IPR017583">
    <property type="entry name" value="Tagatose/fructose_Pkinase"/>
</dbReference>
<proteinExistence type="inferred from homology"/>
<dbReference type="CDD" id="cd01164">
    <property type="entry name" value="FruK_PfkB_like"/>
    <property type="match status" value="1"/>
</dbReference>
<dbReference type="SUPFAM" id="SSF53613">
    <property type="entry name" value="Ribokinase-like"/>
    <property type="match status" value="1"/>
</dbReference>
<dbReference type="GO" id="GO:0005829">
    <property type="term" value="C:cytosol"/>
    <property type="evidence" value="ECO:0007669"/>
    <property type="project" value="TreeGrafter"/>
</dbReference>
<accession>L7LB01</accession>
<dbReference type="Proteomes" id="UP000053405">
    <property type="component" value="Unassembled WGS sequence"/>
</dbReference>
<comment type="similarity">
    <text evidence="1">Belongs to the carbohydrate kinase PfkB family.</text>
</comment>
<dbReference type="InterPro" id="IPR002173">
    <property type="entry name" value="Carboh/pur_kinase_PfkB_CS"/>
</dbReference>
<dbReference type="PANTHER" id="PTHR46566">
    <property type="entry name" value="1-PHOSPHOFRUCTOKINASE-RELATED"/>
    <property type="match status" value="1"/>
</dbReference>
<keyword evidence="4 8" id="KW-0418">Kinase</keyword>
<dbReference type="PANTHER" id="PTHR46566:SF5">
    <property type="entry name" value="1-PHOSPHOFRUCTOKINASE"/>
    <property type="match status" value="1"/>
</dbReference>
<evidence type="ECO:0000256" key="4">
    <source>
        <dbReference type="ARBA" id="ARBA00022777"/>
    </source>
</evidence>
<dbReference type="NCBIfam" id="TIGR03168">
    <property type="entry name" value="1-PFK"/>
    <property type="match status" value="1"/>
</dbReference>
<dbReference type="AlphaFoldDB" id="L7LB01"/>
<evidence type="ECO:0000313" key="8">
    <source>
        <dbReference type="EMBL" id="GAC58315.1"/>
    </source>
</evidence>
<feature type="domain" description="Carbohydrate kinase PfkB" evidence="7">
    <location>
        <begin position="9"/>
        <end position="302"/>
    </location>
</feature>
<evidence type="ECO:0000259" key="7">
    <source>
        <dbReference type="Pfam" id="PF00294"/>
    </source>
</evidence>
<dbReference type="Pfam" id="PF00294">
    <property type="entry name" value="PfkB"/>
    <property type="match status" value="1"/>
</dbReference>
<evidence type="ECO:0000256" key="2">
    <source>
        <dbReference type="ARBA" id="ARBA00022679"/>
    </source>
</evidence>
<name>L7LB01_9ACTN</name>
<keyword evidence="9" id="KW-1185">Reference proteome</keyword>
<dbReference type="GO" id="GO:0008443">
    <property type="term" value="F:phosphofructokinase activity"/>
    <property type="evidence" value="ECO:0007669"/>
    <property type="project" value="TreeGrafter"/>
</dbReference>
<protein>
    <submittedName>
        <fullName evidence="8">Putative 1-phosphofructokinase</fullName>
    </submittedName>
</protein>
<evidence type="ECO:0000256" key="5">
    <source>
        <dbReference type="ARBA" id="ARBA00022840"/>
    </source>
</evidence>
<evidence type="ECO:0000256" key="1">
    <source>
        <dbReference type="ARBA" id="ARBA00010688"/>
    </source>
</evidence>
<keyword evidence="2 6" id="KW-0808">Transferase</keyword>
<gene>
    <name evidence="8" type="primary">fruK</name>
    <name evidence="8" type="ORF">GOHSU_37_00110</name>
</gene>
<dbReference type="EMBL" id="BANT01000037">
    <property type="protein sequence ID" value="GAC58315.1"/>
    <property type="molecule type" value="Genomic_DNA"/>
</dbReference>
<dbReference type="InterPro" id="IPR011611">
    <property type="entry name" value="PfkB_dom"/>
</dbReference>
<dbReference type="OrthoDB" id="9801219at2"/>
<dbReference type="eggNOG" id="COG1105">
    <property type="taxonomic scope" value="Bacteria"/>
</dbReference>
<dbReference type="Gene3D" id="3.40.1190.20">
    <property type="match status" value="1"/>
</dbReference>
<comment type="caution">
    <text evidence="8">The sequence shown here is derived from an EMBL/GenBank/DDBJ whole genome shotgun (WGS) entry which is preliminary data.</text>
</comment>
<evidence type="ECO:0000313" key="9">
    <source>
        <dbReference type="Proteomes" id="UP000053405"/>
    </source>
</evidence>
<evidence type="ECO:0000256" key="3">
    <source>
        <dbReference type="ARBA" id="ARBA00022741"/>
    </source>
</evidence>
<keyword evidence="5" id="KW-0067">ATP-binding</keyword>
<dbReference type="GO" id="GO:0005524">
    <property type="term" value="F:ATP binding"/>
    <property type="evidence" value="ECO:0007669"/>
    <property type="project" value="UniProtKB-KW"/>
</dbReference>